<dbReference type="InterPro" id="IPR012337">
    <property type="entry name" value="RNaseH-like_sf"/>
</dbReference>
<dbReference type="InterPro" id="IPR050092">
    <property type="entry name" value="RNase_H"/>
</dbReference>
<evidence type="ECO:0000313" key="9">
    <source>
        <dbReference type="Proteomes" id="UP000504635"/>
    </source>
</evidence>
<dbReference type="OrthoDB" id="6778426at2759"/>
<dbReference type="Pfam" id="PF00075">
    <property type="entry name" value="RNase_H"/>
    <property type="match status" value="1"/>
</dbReference>
<evidence type="ECO:0000256" key="5">
    <source>
        <dbReference type="ARBA" id="ARBA00022723"/>
    </source>
</evidence>
<evidence type="ECO:0000313" key="10">
    <source>
        <dbReference type="RefSeq" id="XP_030763442.1"/>
    </source>
</evidence>
<gene>
    <name evidence="10" type="primary">LOC115888001</name>
</gene>
<evidence type="ECO:0000256" key="1">
    <source>
        <dbReference type="ARBA" id="ARBA00000077"/>
    </source>
</evidence>
<keyword evidence="7" id="KW-0378">Hydrolase</keyword>
<evidence type="ECO:0000256" key="7">
    <source>
        <dbReference type="ARBA" id="ARBA00022801"/>
    </source>
</evidence>
<evidence type="ECO:0000256" key="4">
    <source>
        <dbReference type="ARBA" id="ARBA00022722"/>
    </source>
</evidence>
<dbReference type="AlphaFoldDB" id="A0A6J2YJ68"/>
<reference evidence="10" key="1">
    <citation type="submission" date="2025-08" db="UniProtKB">
        <authorList>
            <consortium name="RefSeq"/>
        </authorList>
    </citation>
    <scope>IDENTIFICATION</scope>
    <source>
        <tissue evidence="10">Gonads</tissue>
    </source>
</reference>
<keyword evidence="5" id="KW-0479">Metal-binding</keyword>
<name>A0A6J2YJ68_SITOR</name>
<keyword evidence="9" id="KW-1185">Reference proteome</keyword>
<dbReference type="KEGG" id="soy:115888001"/>
<dbReference type="PROSITE" id="PS50879">
    <property type="entry name" value="RNASE_H_1"/>
    <property type="match status" value="1"/>
</dbReference>
<dbReference type="GO" id="GO:0003676">
    <property type="term" value="F:nucleic acid binding"/>
    <property type="evidence" value="ECO:0007669"/>
    <property type="project" value="InterPro"/>
</dbReference>
<organism evidence="9 10">
    <name type="scientific">Sitophilus oryzae</name>
    <name type="common">Rice weevil</name>
    <name type="synonym">Curculio oryzae</name>
    <dbReference type="NCBI Taxonomy" id="7048"/>
    <lineage>
        <taxon>Eukaryota</taxon>
        <taxon>Metazoa</taxon>
        <taxon>Ecdysozoa</taxon>
        <taxon>Arthropoda</taxon>
        <taxon>Hexapoda</taxon>
        <taxon>Insecta</taxon>
        <taxon>Pterygota</taxon>
        <taxon>Neoptera</taxon>
        <taxon>Endopterygota</taxon>
        <taxon>Coleoptera</taxon>
        <taxon>Polyphaga</taxon>
        <taxon>Cucujiformia</taxon>
        <taxon>Curculionidae</taxon>
        <taxon>Dryophthorinae</taxon>
        <taxon>Sitophilus</taxon>
    </lineage>
</organism>
<dbReference type="GO" id="GO:0043137">
    <property type="term" value="P:DNA replication, removal of RNA primer"/>
    <property type="evidence" value="ECO:0007669"/>
    <property type="project" value="TreeGrafter"/>
</dbReference>
<dbReference type="PANTHER" id="PTHR10642">
    <property type="entry name" value="RIBONUCLEASE H1"/>
    <property type="match status" value="1"/>
</dbReference>
<comment type="catalytic activity">
    <reaction evidence="1">
        <text>Endonucleolytic cleavage to 5'-phosphomonoester.</text>
        <dbReference type="EC" id="3.1.26.4"/>
    </reaction>
</comment>
<keyword evidence="4" id="KW-0540">Nuclease</keyword>
<protein>
    <recommendedName>
        <fullName evidence="3">ribonuclease H</fullName>
        <ecNumber evidence="3">3.1.26.4</ecNumber>
    </recommendedName>
</protein>
<dbReference type="SUPFAM" id="SSF53098">
    <property type="entry name" value="Ribonuclease H-like"/>
    <property type="match status" value="1"/>
</dbReference>
<keyword evidence="6" id="KW-0255">Endonuclease</keyword>
<dbReference type="Gene3D" id="3.30.420.10">
    <property type="entry name" value="Ribonuclease H-like superfamily/Ribonuclease H"/>
    <property type="match status" value="1"/>
</dbReference>
<evidence type="ECO:0000259" key="8">
    <source>
        <dbReference type="PROSITE" id="PS50879"/>
    </source>
</evidence>
<dbReference type="GO" id="GO:0046872">
    <property type="term" value="F:metal ion binding"/>
    <property type="evidence" value="ECO:0007669"/>
    <property type="project" value="UniProtKB-KW"/>
</dbReference>
<evidence type="ECO:0000256" key="6">
    <source>
        <dbReference type="ARBA" id="ARBA00022759"/>
    </source>
</evidence>
<proteinExistence type="inferred from homology"/>
<evidence type="ECO:0000256" key="3">
    <source>
        <dbReference type="ARBA" id="ARBA00012180"/>
    </source>
</evidence>
<dbReference type="RefSeq" id="XP_030763442.1">
    <property type="nucleotide sequence ID" value="XM_030907582.1"/>
</dbReference>
<dbReference type="EC" id="3.1.26.4" evidence="3"/>
<dbReference type="InterPro" id="IPR002156">
    <property type="entry name" value="RNaseH_domain"/>
</dbReference>
<evidence type="ECO:0000256" key="2">
    <source>
        <dbReference type="ARBA" id="ARBA00005300"/>
    </source>
</evidence>
<dbReference type="Proteomes" id="UP000504635">
    <property type="component" value="Unplaced"/>
</dbReference>
<dbReference type="GO" id="GO:0004523">
    <property type="term" value="F:RNA-DNA hybrid ribonuclease activity"/>
    <property type="evidence" value="ECO:0007669"/>
    <property type="project" value="UniProtKB-EC"/>
</dbReference>
<dbReference type="InParanoid" id="A0A6J2YJ68"/>
<dbReference type="CDD" id="cd09276">
    <property type="entry name" value="Rnase_HI_RT_non_LTR"/>
    <property type="match status" value="1"/>
</dbReference>
<dbReference type="InterPro" id="IPR036397">
    <property type="entry name" value="RNaseH_sf"/>
</dbReference>
<sequence length="384" mass="44047">MDKIQFQALRIALGMMRSTPTIILLSESGELPLDLRSQALGTKQALKVLSYENPIGNMLIQLYARYNEAPDSWKTAPPLVEALDYAAQILEQEKWPNSVFIYTDGSKDQDGKVGVGVFSEVSELRHSGRMPDFHSICSAEVYAIYITLLKIEQYDIAKAVIFSDSSSALKKVSKTGIDAETDELTLVTRRKLINKRDVQLAWIPSHTNIYGNEEADKLANAGRLLPPTLTPKADYKTFIPKMKEFIYNKWKERFVAIGRTKGKEYCTTVQQPYRTPWFKQYKSLTKQQVTTMCRLRSNHCLSPSHLYKIRINRDNLCQCGEVADVFHLIIACPHNYNHQKILYSYFDKEIEQNPISLHDILFKFNKTEHIKQIALFLNVSNLKL</sequence>
<dbReference type="PANTHER" id="PTHR10642:SF26">
    <property type="entry name" value="RIBONUCLEASE H1"/>
    <property type="match status" value="1"/>
</dbReference>
<accession>A0A6J2YJ68</accession>
<comment type="similarity">
    <text evidence="2">Belongs to the RNase H family.</text>
</comment>
<feature type="domain" description="RNase H type-1" evidence="8">
    <location>
        <begin position="95"/>
        <end position="224"/>
    </location>
</feature>
<dbReference type="GeneID" id="115888001"/>